<protein>
    <recommendedName>
        <fullName evidence="4">Septum formation inhibitor Maf</fullName>
    </recommendedName>
</protein>
<feature type="signal peptide" evidence="1">
    <location>
        <begin position="1"/>
        <end position="30"/>
    </location>
</feature>
<keyword evidence="1" id="KW-0732">Signal</keyword>
<evidence type="ECO:0000256" key="1">
    <source>
        <dbReference type="SAM" id="SignalP"/>
    </source>
</evidence>
<feature type="chain" id="PRO_5011744264" description="Septum formation inhibitor Maf" evidence="1">
    <location>
        <begin position="31"/>
        <end position="320"/>
    </location>
</feature>
<dbReference type="STRING" id="870482.SAMN04487987_107200"/>
<evidence type="ECO:0000313" key="3">
    <source>
        <dbReference type="Proteomes" id="UP000199439"/>
    </source>
</evidence>
<dbReference type="AlphaFoldDB" id="A0A1I1QV64"/>
<evidence type="ECO:0008006" key="4">
    <source>
        <dbReference type="Google" id="ProtNLM"/>
    </source>
</evidence>
<proteinExistence type="predicted"/>
<gene>
    <name evidence="2" type="ORF">SAMN04487987_107200</name>
</gene>
<accession>A0A1I1QV64</accession>
<dbReference type="OrthoDB" id="5496093at2"/>
<reference evidence="3" key="1">
    <citation type="submission" date="2016-10" db="EMBL/GenBank/DDBJ databases">
        <authorList>
            <person name="Varghese N."/>
            <person name="Submissions S."/>
        </authorList>
    </citation>
    <scope>NUCLEOTIDE SEQUENCE [LARGE SCALE GENOMIC DNA]</scope>
    <source>
        <strain evidence="3">DSM 25730</strain>
    </source>
</reference>
<dbReference type="Proteomes" id="UP000199439">
    <property type="component" value="Unassembled WGS sequence"/>
</dbReference>
<organism evidence="2 3">
    <name type="scientific">Algibacter pectinivorans</name>
    <dbReference type="NCBI Taxonomy" id="870482"/>
    <lineage>
        <taxon>Bacteria</taxon>
        <taxon>Pseudomonadati</taxon>
        <taxon>Bacteroidota</taxon>
        <taxon>Flavobacteriia</taxon>
        <taxon>Flavobacteriales</taxon>
        <taxon>Flavobacteriaceae</taxon>
        <taxon>Algibacter</taxon>
    </lineage>
</organism>
<dbReference type="PROSITE" id="PS51257">
    <property type="entry name" value="PROKAR_LIPOPROTEIN"/>
    <property type="match status" value="1"/>
</dbReference>
<dbReference type="EMBL" id="FOMI01000007">
    <property type="protein sequence ID" value="SFD25925.1"/>
    <property type="molecule type" value="Genomic_DNA"/>
</dbReference>
<keyword evidence="3" id="KW-1185">Reference proteome</keyword>
<evidence type="ECO:0000313" key="2">
    <source>
        <dbReference type="EMBL" id="SFD25925.1"/>
    </source>
</evidence>
<dbReference type="RefSeq" id="WP_092852434.1">
    <property type="nucleotide sequence ID" value="NZ_FOMI01000007.1"/>
</dbReference>
<name>A0A1I1QV64_9FLAO</name>
<sequence>MKNLKTFKTILKVKALVLVTLCLFVLSSCKNNTAKNNQVAQTSNEAIAHSPKQEAAKLSQEFKDYWYTGEAEISSYKLEQARYGELRQGTAVLVFVTEDFLPDTQVKADNTNPNNIPVLKLNSTKNFVTGIYPYSIMQSTFYPVANNAHATKVSISMQEWCGHVYMQLNNRSGFEITSHSYFDGEADQKFKTDKAILENELWTKLRVSPKSLPVGDLQIIPSFEYLKLYHTKVKPFVAKATLTANSYTLTYPELNRTLAITFNPDFPFDILSWEETQKSGYGENAKTLTTKATKLNTIKSAYWNKKSITDEALRTTLKLE</sequence>